<keyword evidence="2" id="KW-1185">Reference proteome</keyword>
<reference evidence="1 2" key="1">
    <citation type="submission" date="2023-11" db="EMBL/GenBank/DDBJ databases">
        <title>Actinomadura monticuli sp. nov., isolated from volcanic ash.</title>
        <authorList>
            <person name="Lee S.D."/>
            <person name="Yang H."/>
            <person name="Kim I.S."/>
        </authorList>
    </citation>
    <scope>NUCLEOTIDE SEQUENCE [LARGE SCALE GENOMIC DNA]</scope>
    <source>
        <strain evidence="1 2">DLS-62</strain>
    </source>
</reference>
<dbReference type="RefSeq" id="WP_371949664.1">
    <property type="nucleotide sequence ID" value="NZ_JAXCEI010000005.1"/>
</dbReference>
<proteinExistence type="predicted"/>
<comment type="caution">
    <text evidence="1">The sequence shown here is derived from an EMBL/GenBank/DDBJ whole genome shotgun (WGS) entry which is preliminary data.</text>
</comment>
<name>A0ABV4Q9J4_9ACTN</name>
<evidence type="ECO:0000313" key="2">
    <source>
        <dbReference type="Proteomes" id="UP001569963"/>
    </source>
</evidence>
<gene>
    <name evidence="1" type="ORF">SM611_12505</name>
</gene>
<accession>A0ABV4Q9J4</accession>
<organism evidence="1 2">
    <name type="scientific">Actinomadura monticuli</name>
    <dbReference type="NCBI Taxonomy" id="3097367"/>
    <lineage>
        <taxon>Bacteria</taxon>
        <taxon>Bacillati</taxon>
        <taxon>Actinomycetota</taxon>
        <taxon>Actinomycetes</taxon>
        <taxon>Streptosporangiales</taxon>
        <taxon>Thermomonosporaceae</taxon>
        <taxon>Actinomadura</taxon>
    </lineage>
</organism>
<dbReference type="EMBL" id="JAXCEI010000005">
    <property type="protein sequence ID" value="MFA1539751.1"/>
    <property type="molecule type" value="Genomic_DNA"/>
</dbReference>
<dbReference type="Proteomes" id="UP001569963">
    <property type="component" value="Unassembled WGS sequence"/>
</dbReference>
<sequence length="92" mass="10139">MSSPEQIAADSLYQRAVLRVYGPWLSSDVPPDSERRRALARVRHARLVLAMRGTPLPPDPPAEVRFNQMGTPDEEASDRLTIIACGAGRHSC</sequence>
<evidence type="ECO:0000313" key="1">
    <source>
        <dbReference type="EMBL" id="MFA1539751.1"/>
    </source>
</evidence>
<protein>
    <submittedName>
        <fullName evidence="1">Uncharacterized protein</fullName>
    </submittedName>
</protein>